<dbReference type="Gene3D" id="3.90.550.10">
    <property type="entry name" value="Spore Coat Polysaccharide Biosynthesis Protein SpsA, Chain A"/>
    <property type="match status" value="1"/>
</dbReference>
<evidence type="ECO:0000313" key="6">
    <source>
        <dbReference type="EMBL" id="KGM36330.1"/>
    </source>
</evidence>
<dbReference type="Pfam" id="PF00535">
    <property type="entry name" value="Glycos_transf_2"/>
    <property type="match status" value="1"/>
</dbReference>
<dbReference type="PANTHER" id="PTHR43179:SF12">
    <property type="entry name" value="GALACTOFURANOSYLTRANSFERASE GLFT2"/>
    <property type="match status" value="1"/>
</dbReference>
<evidence type="ECO:0000259" key="5">
    <source>
        <dbReference type="Pfam" id="PF00535"/>
    </source>
</evidence>
<dbReference type="PATRIC" id="fig|176090.4.peg.1831"/>
<dbReference type="STRING" id="176090.SSIN_1885"/>
<name>A0A0A0DE67_9STRE</name>
<organism evidence="6 7">
    <name type="scientific">Streptococcus sinensis</name>
    <dbReference type="NCBI Taxonomy" id="176090"/>
    <lineage>
        <taxon>Bacteria</taxon>
        <taxon>Bacillati</taxon>
        <taxon>Bacillota</taxon>
        <taxon>Bacilli</taxon>
        <taxon>Lactobacillales</taxon>
        <taxon>Streptococcaceae</taxon>
        <taxon>Streptococcus</taxon>
    </lineage>
</organism>
<comment type="caution">
    <text evidence="6">The sequence shown here is derived from an EMBL/GenBank/DDBJ whole genome shotgun (WGS) entry which is preliminary data.</text>
</comment>
<evidence type="ECO:0000313" key="7">
    <source>
        <dbReference type="Proteomes" id="UP000030019"/>
    </source>
</evidence>
<dbReference type="EMBL" id="JPEN01000109">
    <property type="protein sequence ID" value="KGM36330.1"/>
    <property type="molecule type" value="Genomic_DNA"/>
</dbReference>
<sequence>MDKVCIVILNYNNCEDTIECVQSLRSAINSEKYKIVIVDNASTNDSVSKLNNILSPIEIIVSSENRGYAHGNNIGIKYAEQAGYEYICILNNDTIIDADFIETCKNELKNNSQAAFVSPALVEYKDNNLIQSTGGDIFINKGIVTLKNHGARRVELLPKIESDYIGGACIMFRTSILKSVGYIPENYFLFFEETEWCYKAQKIGYKNICLTDSYIYHKGSVSIKSVSGLQEYLMARNRVVFVRRNIDSRIRYYCFLLYLFLQQGYHFLLRKSNAKKKIKYYLDGVFNRVDPSYPFVIVEKE</sequence>
<comment type="pathway">
    <text evidence="1">Cell wall biogenesis; cell wall polysaccharide biosynthesis.</text>
</comment>
<comment type="similarity">
    <text evidence="2">Belongs to the glycosyltransferase 2 family.</text>
</comment>
<protein>
    <submittedName>
        <fullName evidence="6">Glycosyltransferase</fullName>
        <ecNumber evidence="6">2.4.1.-</ecNumber>
    </submittedName>
</protein>
<evidence type="ECO:0000256" key="3">
    <source>
        <dbReference type="ARBA" id="ARBA00022676"/>
    </source>
</evidence>
<reference evidence="6 7" key="1">
    <citation type="submission" date="2014-06" db="EMBL/GenBank/DDBJ databases">
        <authorList>
            <person name="Teng J.L."/>
            <person name="Huang Y."/>
            <person name="Tse H."/>
            <person name="Lau S.K."/>
            <person name="Woo P.C."/>
        </authorList>
    </citation>
    <scope>NUCLEOTIDE SEQUENCE [LARGE SCALE GENOMIC DNA]</scope>
    <source>
        <strain evidence="6 7">HKU4</strain>
    </source>
</reference>
<gene>
    <name evidence="6" type="ORF">SSIN_1885</name>
</gene>
<dbReference type="InterPro" id="IPR029044">
    <property type="entry name" value="Nucleotide-diphossugar_trans"/>
</dbReference>
<dbReference type="Proteomes" id="UP000030019">
    <property type="component" value="Unassembled WGS sequence"/>
</dbReference>
<evidence type="ECO:0000256" key="2">
    <source>
        <dbReference type="ARBA" id="ARBA00006739"/>
    </source>
</evidence>
<accession>A0A0A0DE67</accession>
<dbReference type="EC" id="2.4.1.-" evidence="6"/>
<evidence type="ECO:0000256" key="4">
    <source>
        <dbReference type="ARBA" id="ARBA00022679"/>
    </source>
</evidence>
<feature type="domain" description="Glycosyltransferase 2-like" evidence="5">
    <location>
        <begin position="5"/>
        <end position="178"/>
    </location>
</feature>
<dbReference type="CDD" id="cd04186">
    <property type="entry name" value="GT_2_like_c"/>
    <property type="match status" value="1"/>
</dbReference>
<dbReference type="AlphaFoldDB" id="A0A0A0DE67"/>
<evidence type="ECO:0000256" key="1">
    <source>
        <dbReference type="ARBA" id="ARBA00004776"/>
    </source>
</evidence>
<proteinExistence type="inferred from homology"/>
<dbReference type="InterPro" id="IPR001173">
    <property type="entry name" value="Glyco_trans_2-like"/>
</dbReference>
<keyword evidence="7" id="KW-1185">Reference proteome</keyword>
<dbReference type="PANTHER" id="PTHR43179">
    <property type="entry name" value="RHAMNOSYLTRANSFERASE WBBL"/>
    <property type="match status" value="1"/>
</dbReference>
<dbReference type="GO" id="GO:0016757">
    <property type="term" value="F:glycosyltransferase activity"/>
    <property type="evidence" value="ECO:0007669"/>
    <property type="project" value="UniProtKB-KW"/>
</dbReference>
<dbReference type="eggNOG" id="COG1216">
    <property type="taxonomic scope" value="Bacteria"/>
</dbReference>
<dbReference type="RefSeq" id="WP_037618234.1">
    <property type="nucleotide sequence ID" value="NZ_JPEN01000109.1"/>
</dbReference>
<keyword evidence="4 6" id="KW-0808">Transferase</keyword>
<keyword evidence="3 6" id="KW-0328">Glycosyltransferase</keyword>
<dbReference type="SUPFAM" id="SSF53448">
    <property type="entry name" value="Nucleotide-diphospho-sugar transferases"/>
    <property type="match status" value="1"/>
</dbReference>